<dbReference type="RefSeq" id="WP_010947048.1">
    <property type="nucleotide sequence ID" value="NZ_CCZO01000019.1"/>
</dbReference>
<name>A0AAN5PEW2_LEGPN</name>
<organism evidence="1 2">
    <name type="scientific">Legionella pneumophila</name>
    <dbReference type="NCBI Taxonomy" id="446"/>
    <lineage>
        <taxon>Bacteria</taxon>
        <taxon>Pseudomonadati</taxon>
        <taxon>Pseudomonadota</taxon>
        <taxon>Gammaproteobacteria</taxon>
        <taxon>Legionellales</taxon>
        <taxon>Legionellaceae</taxon>
        <taxon>Legionella</taxon>
    </lineage>
</organism>
<proteinExistence type="predicted"/>
<gene>
    <name evidence="1" type="primary">ravW</name>
    <name evidence="1" type="ORF">JBJ86_02080</name>
</gene>
<dbReference type="EMBL" id="DACWHX010000002">
    <property type="protein sequence ID" value="HAU1879042.1"/>
    <property type="molecule type" value="Genomic_DNA"/>
</dbReference>
<dbReference type="Proteomes" id="UP000866496">
    <property type="component" value="Unassembled WGS sequence"/>
</dbReference>
<dbReference type="AlphaFoldDB" id="A0AAN5PEW2"/>
<evidence type="ECO:0000313" key="1">
    <source>
        <dbReference type="EMBL" id="HAU1879042.1"/>
    </source>
</evidence>
<dbReference type="GeneID" id="57035307"/>
<reference evidence="1" key="1">
    <citation type="journal article" date="2018" name="Genome Biol.">
        <title>SKESA: strategic k-mer extension for scrupulous assemblies.</title>
        <authorList>
            <person name="Souvorov A."/>
            <person name="Agarwala R."/>
            <person name="Lipman D.J."/>
        </authorList>
    </citation>
    <scope>NUCLEOTIDE SEQUENCE</scope>
    <source>
        <strain evidence="1">AZ00058701</strain>
    </source>
</reference>
<protein>
    <submittedName>
        <fullName evidence="1">Dot/Icm T4SS effector RavW</fullName>
    </submittedName>
</protein>
<reference evidence="1" key="2">
    <citation type="submission" date="2019-10" db="EMBL/GenBank/DDBJ databases">
        <authorList>
            <consortium name="NCBI Pathogen Detection Project"/>
        </authorList>
    </citation>
    <scope>NUCLEOTIDE SEQUENCE</scope>
    <source>
        <strain evidence="1">AZ00058701</strain>
    </source>
</reference>
<evidence type="ECO:0000313" key="2">
    <source>
        <dbReference type="Proteomes" id="UP000866496"/>
    </source>
</evidence>
<comment type="caution">
    <text evidence="1">The sequence shown here is derived from an EMBL/GenBank/DDBJ whole genome shotgun (WGS) entry which is preliminary data.</text>
</comment>
<accession>A0AAN5PEW2</accession>
<sequence length="295" mass="33377">MKQKIDYIARYFKLMSPIINREEINNIVKAQDELEITGAPEHGSHKLSIVKELETGFEYVQKQTKNQTETEKEFMMASFLNKVNPNHPKCKLVETNNGSVSILSRKQENTQDVEQFVRAGRTNELLEKKVIGLEDTLIADNILGKQSDTKLANMLVKDEGDTLVFSNIDHERANLPTFSLFNSGQRRYPTSAHELVSGIADLYEPSDDNRSGLAGDKRAKEFGEVATKVIKQEKIKSAYEKVANADIDSVYKKCSSLSQNSTFFGGKNNCNAYRQYFKEIQKEAADTVSKFDLKK</sequence>